<reference evidence="1" key="2">
    <citation type="submission" date="2016-05" db="EMBL/GenBank/DDBJ databases">
        <authorList>
            <person name="Lavstsen T."/>
            <person name="Jespersen J.S."/>
        </authorList>
    </citation>
    <scope>NUCLEOTIDE SEQUENCE [LARGE SCALE GENOMIC DNA]</scope>
</reference>
<protein>
    <submittedName>
        <fullName evidence="1">Uncharacterized protein</fullName>
    </submittedName>
</protein>
<dbReference type="AlphaFoldDB" id="A0A1A8ZPD7"/>
<evidence type="ECO:0000313" key="4">
    <source>
        <dbReference type="Proteomes" id="UP000078555"/>
    </source>
</evidence>
<keyword evidence="4" id="KW-1185">Reference proteome</keyword>
<sequence>MPEGYQSKYDILDLINSRALNPNLKSLDMSMQSHLNFILISLNLPPQEGHINDPMEYIIESLEKKHKKEENN</sequence>
<name>A0A1A8ZPD7_PLAOA</name>
<organism evidence="1 4">
    <name type="scientific">Plasmodium ovale wallikeri</name>
    <dbReference type="NCBI Taxonomy" id="864142"/>
    <lineage>
        <taxon>Eukaryota</taxon>
        <taxon>Sar</taxon>
        <taxon>Alveolata</taxon>
        <taxon>Apicomplexa</taxon>
        <taxon>Aconoidasida</taxon>
        <taxon>Haemosporida</taxon>
        <taxon>Plasmodiidae</taxon>
        <taxon>Plasmodium</taxon>
        <taxon>Plasmodium (Plasmodium)</taxon>
    </lineage>
</organism>
<evidence type="ECO:0000313" key="2">
    <source>
        <dbReference type="EMBL" id="SBT46547.1"/>
    </source>
</evidence>
<proteinExistence type="predicted"/>
<evidence type="ECO:0000313" key="3">
    <source>
        <dbReference type="Proteomes" id="UP000078550"/>
    </source>
</evidence>
<evidence type="ECO:0000313" key="1">
    <source>
        <dbReference type="EMBL" id="SBT45978.1"/>
    </source>
</evidence>
<accession>A0A1A8ZPD7</accession>
<dbReference type="EMBL" id="FLRD01000138">
    <property type="protein sequence ID" value="SBT45978.1"/>
    <property type="molecule type" value="Genomic_DNA"/>
</dbReference>
<dbReference type="EMBL" id="FLRE01000184">
    <property type="protein sequence ID" value="SBT46547.1"/>
    <property type="molecule type" value="Genomic_DNA"/>
</dbReference>
<dbReference type="Proteomes" id="UP000078555">
    <property type="component" value="Unassembled WGS sequence"/>
</dbReference>
<gene>
    <name evidence="1" type="ORF">POVWA1_052890</name>
    <name evidence="2" type="ORF">POVWA2_052160</name>
</gene>
<reference evidence="3 4" key="1">
    <citation type="submission" date="2016-05" db="EMBL/GenBank/DDBJ databases">
        <authorList>
            <person name="Naeem Raeece"/>
        </authorList>
    </citation>
    <scope>NUCLEOTIDE SEQUENCE [LARGE SCALE GENOMIC DNA]</scope>
</reference>
<dbReference type="Proteomes" id="UP000078550">
    <property type="component" value="Unassembled WGS sequence"/>
</dbReference>